<evidence type="ECO:0000313" key="1">
    <source>
        <dbReference type="EMBL" id="HAN29652.1"/>
    </source>
</evidence>
<proteinExistence type="predicted"/>
<dbReference type="Proteomes" id="UP000259273">
    <property type="component" value="Unassembled WGS sequence"/>
</dbReference>
<gene>
    <name evidence="1" type="ORF">DCP75_18385</name>
</gene>
<sequence length="119" mass="13087">MTTGMQVAGPSQSDRLVCVRAHVTVEKVSLPPYLSRTFRPIIAAGEQGINTLELQKVGVTNPSQAVSELVKLGANIMRERRMVFDENGVKKCVGHYIYRADLTEAAAATFPEIKESLRQ</sequence>
<comment type="caution">
    <text evidence="1">The sequence shown here is derived from an EMBL/GenBank/DDBJ whole genome shotgun (WGS) entry which is preliminary data.</text>
</comment>
<organism evidence="1 2">
    <name type="scientific">Haliea salexigens</name>
    <dbReference type="NCBI Taxonomy" id="287487"/>
    <lineage>
        <taxon>Bacteria</taxon>
        <taxon>Pseudomonadati</taxon>
        <taxon>Pseudomonadota</taxon>
        <taxon>Gammaproteobacteria</taxon>
        <taxon>Cellvibrionales</taxon>
        <taxon>Halieaceae</taxon>
        <taxon>Haliea</taxon>
    </lineage>
</organism>
<reference evidence="1 2" key="1">
    <citation type="journal article" date="2018" name="Nat. Biotechnol.">
        <title>A standardized bacterial taxonomy based on genome phylogeny substantially revises the tree of life.</title>
        <authorList>
            <person name="Parks D.H."/>
            <person name="Chuvochina M."/>
            <person name="Waite D.W."/>
            <person name="Rinke C."/>
            <person name="Skarshewski A."/>
            <person name="Chaumeil P.A."/>
            <person name="Hugenholtz P."/>
        </authorList>
    </citation>
    <scope>NUCLEOTIDE SEQUENCE [LARGE SCALE GENOMIC DNA]</scope>
    <source>
        <strain evidence="1">UBA9158</strain>
    </source>
</reference>
<dbReference type="EMBL" id="DMND01000245">
    <property type="protein sequence ID" value="HAN29652.1"/>
    <property type="molecule type" value="Genomic_DNA"/>
</dbReference>
<dbReference type="AlphaFoldDB" id="A0A3C1KSG6"/>
<name>A0A3C1KSG6_9GAMM</name>
<evidence type="ECO:0000313" key="2">
    <source>
        <dbReference type="Proteomes" id="UP000259273"/>
    </source>
</evidence>
<protein>
    <submittedName>
        <fullName evidence="1">Uncharacterized protein</fullName>
    </submittedName>
</protein>
<accession>A0A3C1KSG6</accession>